<name>A0A1T4SXG5_9BACT</name>
<accession>A0A1T4SXG5</accession>
<dbReference type="AlphaFoldDB" id="A0A1T4SXG5"/>
<proteinExistence type="predicted"/>
<keyword evidence="2" id="KW-1185">Reference proteome</keyword>
<gene>
    <name evidence="1" type="ORF">SAMN04488128_103694</name>
</gene>
<evidence type="ECO:0000313" key="2">
    <source>
        <dbReference type="Proteomes" id="UP000190367"/>
    </source>
</evidence>
<protein>
    <submittedName>
        <fullName evidence="1">Uncharacterized protein</fullName>
    </submittedName>
</protein>
<organism evidence="1 2">
    <name type="scientific">Chitinophaga eiseniae</name>
    <dbReference type="NCBI Taxonomy" id="634771"/>
    <lineage>
        <taxon>Bacteria</taxon>
        <taxon>Pseudomonadati</taxon>
        <taxon>Bacteroidota</taxon>
        <taxon>Chitinophagia</taxon>
        <taxon>Chitinophagales</taxon>
        <taxon>Chitinophagaceae</taxon>
        <taxon>Chitinophaga</taxon>
    </lineage>
</organism>
<sequence length="77" mass="8928">MIFAIILLVILALTLYWQQAKSRKIRKFRSEYDNALKGNDRTKARAAGCRYYAALRGYKDLTALDELQIDKDVAKMK</sequence>
<dbReference type="Proteomes" id="UP000190367">
    <property type="component" value="Unassembled WGS sequence"/>
</dbReference>
<evidence type="ECO:0000313" key="1">
    <source>
        <dbReference type="EMBL" id="SKA32611.1"/>
    </source>
</evidence>
<dbReference type="RefSeq" id="WP_078671020.1">
    <property type="nucleotide sequence ID" value="NZ_FUWZ01000003.1"/>
</dbReference>
<dbReference type="STRING" id="634771.SAMN04488128_103694"/>
<reference evidence="2" key="1">
    <citation type="submission" date="2017-02" db="EMBL/GenBank/DDBJ databases">
        <authorList>
            <person name="Varghese N."/>
            <person name="Submissions S."/>
        </authorList>
    </citation>
    <scope>NUCLEOTIDE SEQUENCE [LARGE SCALE GENOMIC DNA]</scope>
    <source>
        <strain evidence="2">DSM 22224</strain>
    </source>
</reference>
<dbReference type="OrthoDB" id="677360at2"/>
<dbReference type="EMBL" id="FUWZ01000003">
    <property type="protein sequence ID" value="SKA32611.1"/>
    <property type="molecule type" value="Genomic_DNA"/>
</dbReference>